<dbReference type="Proteomes" id="UP000184080">
    <property type="component" value="Unassembled WGS sequence"/>
</dbReference>
<dbReference type="AlphaFoldDB" id="A0A1M6BKR2"/>
<name>A0A1M6BKR2_9CLOT</name>
<dbReference type="EMBL" id="FQZO01000001">
    <property type="protein sequence ID" value="SHI49083.1"/>
    <property type="molecule type" value="Genomic_DNA"/>
</dbReference>
<evidence type="ECO:0000313" key="2">
    <source>
        <dbReference type="Proteomes" id="UP000184080"/>
    </source>
</evidence>
<dbReference type="InterPro" id="IPR036322">
    <property type="entry name" value="WD40_repeat_dom_sf"/>
</dbReference>
<dbReference type="InterPro" id="IPR015943">
    <property type="entry name" value="WD40/YVTN_repeat-like_dom_sf"/>
</dbReference>
<dbReference type="SUPFAM" id="SSF50978">
    <property type="entry name" value="WD40 repeat-like"/>
    <property type="match status" value="1"/>
</dbReference>
<dbReference type="OrthoDB" id="1704491at2"/>
<dbReference type="Gene3D" id="2.130.10.10">
    <property type="entry name" value="YVTN repeat-like/Quinoprotein amine dehydrogenase"/>
    <property type="match status" value="1"/>
</dbReference>
<protein>
    <recommendedName>
        <fullName evidence="3">WD40 repeat</fullName>
    </recommendedName>
</protein>
<gene>
    <name evidence="1" type="ORF">SAMN05444401_0804</name>
</gene>
<dbReference type="RefSeq" id="WP_073003900.1">
    <property type="nucleotide sequence ID" value="NZ_FQZO01000001.1"/>
</dbReference>
<sequence length="412" mass="47542">MKVNLSVDGEDFKSQVKELREKLNECLINGVLDDGFQEQLDELSQMEEELLANLVPYYRVYANNIKKTSMQVNPIKPLGVYGFDSFLQATLKVNKNLFITSSIDGKVQFFYIDIADDFSDENQVEAEWSPPIKEIKETISFMYKLNDKEILLFGVRGGCYLLLSDNFHQMPDVNEDIKVKRLQTDGEVSGVGRCLAINDGLFVVENGEEKLNLLEIIKEKDDYSLVFHKEIYCTIPNWTTLEKINEDYFVVGTKTGELYFIKYENRQFNIADKINFLDDEIRQITWLEDGNGNSNSIMVIGNNGHVKIFSLYEDEKVVKIELNDLEGNLFDVQCKKGTAIVLSEDGIIYLFEENFGNWYLNEGAAMKDVFFTNVLKLDILKYLLMDVEGKLKLLDIDRIHTPKDLRDMPLYQ</sequence>
<evidence type="ECO:0008006" key="3">
    <source>
        <dbReference type="Google" id="ProtNLM"/>
    </source>
</evidence>
<accession>A0A1M6BKR2</accession>
<reference evidence="1 2" key="1">
    <citation type="submission" date="2016-11" db="EMBL/GenBank/DDBJ databases">
        <authorList>
            <person name="Jaros S."/>
            <person name="Januszkiewicz K."/>
            <person name="Wedrychowicz H."/>
        </authorList>
    </citation>
    <scope>NUCLEOTIDE SEQUENCE [LARGE SCALE GENOMIC DNA]</scope>
    <source>
        <strain evidence="1 2">DSM 21864</strain>
    </source>
</reference>
<keyword evidence="2" id="KW-1185">Reference proteome</keyword>
<organism evidence="1 2">
    <name type="scientific">Clostridium amylolyticum</name>
    <dbReference type="NCBI Taxonomy" id="1121298"/>
    <lineage>
        <taxon>Bacteria</taxon>
        <taxon>Bacillati</taxon>
        <taxon>Bacillota</taxon>
        <taxon>Clostridia</taxon>
        <taxon>Eubacteriales</taxon>
        <taxon>Clostridiaceae</taxon>
        <taxon>Clostridium</taxon>
    </lineage>
</organism>
<evidence type="ECO:0000313" key="1">
    <source>
        <dbReference type="EMBL" id="SHI49083.1"/>
    </source>
</evidence>
<proteinExistence type="predicted"/>
<dbReference type="STRING" id="1121298.SAMN05444401_0804"/>